<dbReference type="EMBL" id="FNEJ01000008">
    <property type="protein sequence ID" value="SDI70123.1"/>
    <property type="molecule type" value="Genomic_DNA"/>
</dbReference>
<feature type="region of interest" description="Disordered" evidence="1">
    <location>
        <begin position="129"/>
        <end position="166"/>
    </location>
</feature>
<dbReference type="RefSeq" id="WP_089846974.1">
    <property type="nucleotide sequence ID" value="NZ_FNEJ01000008.1"/>
</dbReference>
<organism evidence="2 3">
    <name type="scientific">Salipiger marinus</name>
    <dbReference type="NCBI Taxonomy" id="555512"/>
    <lineage>
        <taxon>Bacteria</taxon>
        <taxon>Pseudomonadati</taxon>
        <taxon>Pseudomonadota</taxon>
        <taxon>Alphaproteobacteria</taxon>
        <taxon>Rhodobacterales</taxon>
        <taxon>Roseobacteraceae</taxon>
        <taxon>Salipiger</taxon>
    </lineage>
</organism>
<dbReference type="Proteomes" id="UP000199093">
    <property type="component" value="Unassembled WGS sequence"/>
</dbReference>
<accession>A0A1G8MQJ7</accession>
<gene>
    <name evidence="2" type="ORF">SAMN04487993_1008202</name>
</gene>
<evidence type="ECO:0000313" key="3">
    <source>
        <dbReference type="Proteomes" id="UP000199093"/>
    </source>
</evidence>
<proteinExistence type="predicted"/>
<protein>
    <submittedName>
        <fullName evidence="2">Uncharacterized protein</fullName>
    </submittedName>
</protein>
<name>A0A1G8MQJ7_9RHOB</name>
<sequence>MNARADFEHDMEGQEPEMQLDTLFGDCRDAMLQRIQTMKTSWPLCTEAEQAEIINGLELAAKSIVRAAVREVTRHEFDHAVVSLGEVKIKGEKGIEAKITCANIEHNRTVLGEHVGSMVQIVMIDSDDFMGERTPAEPEPDQGDWLNGADDDDEGPRGLPSPSDFE</sequence>
<evidence type="ECO:0000256" key="1">
    <source>
        <dbReference type="SAM" id="MobiDB-lite"/>
    </source>
</evidence>
<dbReference type="AlphaFoldDB" id="A0A1G8MQJ7"/>
<keyword evidence="3" id="KW-1185">Reference proteome</keyword>
<evidence type="ECO:0000313" key="2">
    <source>
        <dbReference type="EMBL" id="SDI70123.1"/>
    </source>
</evidence>
<dbReference type="STRING" id="555512.SAMN04487993_1008202"/>
<reference evidence="2 3" key="1">
    <citation type="submission" date="2016-10" db="EMBL/GenBank/DDBJ databases">
        <authorList>
            <person name="de Groot N.N."/>
        </authorList>
    </citation>
    <scope>NUCLEOTIDE SEQUENCE [LARGE SCALE GENOMIC DNA]</scope>
    <source>
        <strain evidence="2 3">DSM 26424</strain>
    </source>
</reference>
<dbReference type="OrthoDB" id="8004027at2"/>